<dbReference type="InterPro" id="IPR034085">
    <property type="entry name" value="TOG"/>
</dbReference>
<keyword evidence="7" id="KW-1185">Reference proteome</keyword>
<dbReference type="Proteomes" id="UP000694555">
    <property type="component" value="Unplaced"/>
</dbReference>
<dbReference type="GO" id="GO:0046785">
    <property type="term" value="P:microtubule polymerization"/>
    <property type="evidence" value="ECO:0007669"/>
    <property type="project" value="InterPro"/>
</dbReference>
<evidence type="ECO:0000313" key="6">
    <source>
        <dbReference type="Ensembl" id="ENSBJAP00000006554.1"/>
    </source>
</evidence>
<accession>A0A8C0ASS1</accession>
<keyword evidence="3" id="KW-0206">Cytoskeleton</keyword>
<dbReference type="GO" id="GO:0007051">
    <property type="term" value="P:spindle organization"/>
    <property type="evidence" value="ECO:0007669"/>
    <property type="project" value="InterPro"/>
</dbReference>
<evidence type="ECO:0000256" key="3">
    <source>
        <dbReference type="ARBA" id="ARBA00023212"/>
    </source>
</evidence>
<dbReference type="InterPro" id="IPR016024">
    <property type="entry name" value="ARM-type_fold"/>
</dbReference>
<evidence type="ECO:0000256" key="4">
    <source>
        <dbReference type="SAM" id="MobiDB-lite"/>
    </source>
</evidence>
<dbReference type="SMART" id="SM01349">
    <property type="entry name" value="TOG"/>
    <property type="match status" value="1"/>
</dbReference>
<dbReference type="Ensembl" id="ENSBJAT00000006745.1">
    <property type="protein sequence ID" value="ENSBJAP00000006554.1"/>
    <property type="gene ID" value="ENSBJAG00000004690.1"/>
</dbReference>
<dbReference type="GO" id="GO:0061863">
    <property type="term" value="F:microtubule plus end polymerase"/>
    <property type="evidence" value="ECO:0007669"/>
    <property type="project" value="InterPro"/>
</dbReference>
<dbReference type="Gene3D" id="1.25.10.10">
    <property type="entry name" value="Leucine-rich Repeat Variant"/>
    <property type="match status" value="1"/>
</dbReference>
<dbReference type="InterPro" id="IPR045110">
    <property type="entry name" value="XMAP215"/>
</dbReference>
<comment type="subcellular location">
    <subcellularLocation>
        <location evidence="1">Cytoplasm</location>
        <location evidence="1">Cytoskeleton</location>
    </subcellularLocation>
</comment>
<dbReference type="InterPro" id="IPR011989">
    <property type="entry name" value="ARM-like"/>
</dbReference>
<dbReference type="SUPFAM" id="SSF48371">
    <property type="entry name" value="ARM repeat"/>
    <property type="match status" value="1"/>
</dbReference>
<dbReference type="InterPro" id="IPR048491">
    <property type="entry name" value="XMAP215_CLASP_TOG"/>
</dbReference>
<dbReference type="AlphaFoldDB" id="A0A8C0ASS1"/>
<proteinExistence type="predicted"/>
<evidence type="ECO:0000256" key="2">
    <source>
        <dbReference type="ARBA" id="ARBA00022490"/>
    </source>
</evidence>
<reference evidence="6" key="2">
    <citation type="submission" date="2025-09" db="UniProtKB">
        <authorList>
            <consortium name="Ensembl"/>
        </authorList>
    </citation>
    <scope>IDENTIFICATION</scope>
</reference>
<name>A0A8C0ASS1_9AVES</name>
<organism evidence="6 7">
    <name type="scientific">Buteo japonicus</name>
    <dbReference type="NCBI Taxonomy" id="224669"/>
    <lineage>
        <taxon>Eukaryota</taxon>
        <taxon>Metazoa</taxon>
        <taxon>Chordata</taxon>
        <taxon>Craniata</taxon>
        <taxon>Vertebrata</taxon>
        <taxon>Euteleostomi</taxon>
        <taxon>Archelosauria</taxon>
        <taxon>Archosauria</taxon>
        <taxon>Dinosauria</taxon>
        <taxon>Saurischia</taxon>
        <taxon>Theropoda</taxon>
        <taxon>Coelurosauria</taxon>
        <taxon>Aves</taxon>
        <taxon>Neognathae</taxon>
        <taxon>Neoaves</taxon>
        <taxon>Telluraves</taxon>
        <taxon>Accipitrimorphae</taxon>
        <taxon>Accipitriformes</taxon>
        <taxon>Accipitridae</taxon>
        <taxon>Accipitrinae</taxon>
        <taxon>Buteo</taxon>
    </lineage>
</organism>
<protein>
    <recommendedName>
        <fullName evidence="5">TOG domain-containing protein</fullName>
    </recommendedName>
</protein>
<evidence type="ECO:0000256" key="1">
    <source>
        <dbReference type="ARBA" id="ARBA00004245"/>
    </source>
</evidence>
<dbReference type="GO" id="GO:0005856">
    <property type="term" value="C:cytoskeleton"/>
    <property type="evidence" value="ECO:0007669"/>
    <property type="project" value="UniProtKB-SubCell"/>
</dbReference>
<feature type="region of interest" description="Disordered" evidence="4">
    <location>
        <begin position="28"/>
        <end position="55"/>
    </location>
</feature>
<keyword evidence="2" id="KW-0963">Cytoplasm</keyword>
<dbReference type="Pfam" id="PF21041">
    <property type="entry name" value="XMAP215_CLASP_TOG"/>
    <property type="match status" value="1"/>
</dbReference>
<dbReference type="GO" id="GO:0030951">
    <property type="term" value="P:establishment or maintenance of microtubule cytoskeleton polarity"/>
    <property type="evidence" value="ECO:0007669"/>
    <property type="project" value="InterPro"/>
</dbReference>
<reference evidence="6" key="1">
    <citation type="submission" date="2025-08" db="UniProtKB">
        <authorList>
            <consortium name="Ensembl"/>
        </authorList>
    </citation>
    <scope>IDENTIFICATION</scope>
</reference>
<evidence type="ECO:0000259" key="5">
    <source>
        <dbReference type="SMART" id="SM01349"/>
    </source>
</evidence>
<dbReference type="GO" id="GO:0051010">
    <property type="term" value="F:microtubule plus-end binding"/>
    <property type="evidence" value="ECO:0007669"/>
    <property type="project" value="InterPro"/>
</dbReference>
<sequence length="870" mass="97907">MGDSLRALIESEELPLLPQIHAELEKLHGQVPPIPSRANPKPCPDGRAQEDPGDHRRTEAIDIGTAKGNAQMNSTLKDGVSKLGPIFIVVPKGKEQRMRDEKGRKMLQWNFTAPSDRYIKQLKAQMSSCVSSSFQVEMFHSSFPHHIKALAIMARHLETEKEGVISCLDLILKWLTLRFFDTNTWVLIKSLDYLNLLLTLLIQEKYQLMDDEAFSFLPYLILKMGEPRQTVTKLVHAVLKRMCLVYPAKKVFGFLMEGIKSNNTKQQEGCLVEMGYLLETYGLDVCYPNPSKVLKRIAAFLGDQDSAVHSAALNVMVTACKTHGEALFEMVRDLPEERMRMLGQIAKQELGRSRVSSAKCFSEKPQHDSNTRSEVTHQYAGDAPSKLEPTCSQGGNSNMVDVAPQTLPPRVGEQASRLVSRKYNRFRMKDIIWLETIPEFQTLSISSDTDDTCHNMTFTINSLICRINSGDTDTSIQAMKEIKEILRQKNKIEAMSGHINEFLVASFQSLKFIHQQKEADKKWGKEQIILQCNCVIQACNCVFQEKKLAQEVSVEVLKDVMNNFFTLMLDFLDGDVEEDRKLVQSINVLMKRVLEKSDQTRIFCALLKLLQGSLTAEGSPDKFSDLLVKCLWRTTRLLPGTISTINLDEILLDVHMLMKALSKEKLSQYTNKLLLWTLKTLLHNLCKLKGVRILNHLTLIEDAAGSEVEAYLRKTVSPTAKLGANETAVGAGEEKSLIEGVEVLYECKKKWSEGKLQSFLDNLSLFLQSYVKQSLAIIWTEQDMREHLPPSPLGMYPEVEASPLRSMGVPGGTLKGKEMMPTCHLENLPFTCSSNTALRARQPTSGSLPASSPRRMPMSCFSLLSRAAQQ</sequence>
<evidence type="ECO:0000313" key="7">
    <source>
        <dbReference type="Proteomes" id="UP000694555"/>
    </source>
</evidence>
<feature type="domain" description="TOG" evidence="5">
    <location>
        <begin position="117"/>
        <end position="356"/>
    </location>
</feature>
<dbReference type="FunFam" id="1.25.10.10:FF:000050">
    <property type="entry name" value="Cytoskeleton-associated protein 5 isoform X1"/>
    <property type="match status" value="1"/>
</dbReference>
<dbReference type="PANTHER" id="PTHR12609">
    <property type="entry name" value="MICROTUBULE ASSOCIATED PROTEIN XMAP215"/>
    <property type="match status" value="1"/>
</dbReference>